<dbReference type="Proteomes" id="UP000014974">
    <property type="component" value="Unassembled WGS sequence"/>
</dbReference>
<organism evidence="1 2">
    <name type="scientific">Cyclobacterium qasimii M12-11B</name>
    <dbReference type="NCBI Taxonomy" id="641524"/>
    <lineage>
        <taxon>Bacteria</taxon>
        <taxon>Pseudomonadati</taxon>
        <taxon>Bacteroidota</taxon>
        <taxon>Cytophagia</taxon>
        <taxon>Cytophagales</taxon>
        <taxon>Cyclobacteriaceae</taxon>
        <taxon>Cyclobacterium</taxon>
    </lineage>
</organism>
<reference evidence="1 2" key="1">
    <citation type="journal article" date="2013" name="Genome Announc.">
        <title>Draft Genome Sequence of Cyclobacterium qasimii Strain M12-11BT, Isolated from Arctic Marine Sediment.</title>
        <authorList>
            <person name="Shivaji S."/>
            <person name="Ara S."/>
            <person name="Singh A."/>
            <person name="Kumar Pinnaka A."/>
        </authorList>
    </citation>
    <scope>NUCLEOTIDE SEQUENCE [LARGE SCALE GENOMIC DNA]</scope>
    <source>
        <strain evidence="1 2">M12-11B</strain>
    </source>
</reference>
<sequence>MDGEGAVDSKEMLNEKLAKCQPCFEHYHLEKVIKEILQNKCTKHMVPSELAATIRQKIQELK</sequence>
<comment type="caution">
    <text evidence="1">The sequence shown here is derived from an EMBL/GenBank/DDBJ whole genome shotgun (WGS) entry which is preliminary data.</text>
</comment>
<dbReference type="AlphaFoldDB" id="S7WXZ7"/>
<dbReference type="STRING" id="641524.ADICYQ_2199"/>
<protein>
    <submittedName>
        <fullName evidence="1">RNA polymerase sigma factor RpoE</fullName>
    </submittedName>
</protein>
<dbReference type="PATRIC" id="fig|641524.5.peg.2180"/>
<evidence type="ECO:0000313" key="2">
    <source>
        <dbReference type="Proteomes" id="UP000014974"/>
    </source>
</evidence>
<name>S7WXZ7_9BACT</name>
<accession>S7WXZ7</accession>
<evidence type="ECO:0000313" key="1">
    <source>
        <dbReference type="EMBL" id="EPR68813.1"/>
    </source>
</evidence>
<proteinExistence type="predicted"/>
<dbReference type="EMBL" id="ATNM01000091">
    <property type="protein sequence ID" value="EPR68813.1"/>
    <property type="molecule type" value="Genomic_DNA"/>
</dbReference>
<gene>
    <name evidence="1" type="ORF">ADICYQ_2199</name>
</gene>